<gene>
    <name evidence="2" type="ORF">EJ05DRAFT_486127</name>
</gene>
<dbReference type="AlphaFoldDB" id="A0A6A6W698"/>
<dbReference type="EMBL" id="ML996572">
    <property type="protein sequence ID" value="KAF2758065.1"/>
    <property type="molecule type" value="Genomic_DNA"/>
</dbReference>
<feature type="compositionally biased region" description="Low complexity" evidence="1">
    <location>
        <begin position="7"/>
        <end position="21"/>
    </location>
</feature>
<evidence type="ECO:0000256" key="1">
    <source>
        <dbReference type="SAM" id="MobiDB-lite"/>
    </source>
</evidence>
<feature type="region of interest" description="Disordered" evidence="1">
    <location>
        <begin position="1"/>
        <end position="89"/>
    </location>
</feature>
<dbReference type="Proteomes" id="UP000799437">
    <property type="component" value="Unassembled WGS sequence"/>
</dbReference>
<keyword evidence="3" id="KW-1185">Reference proteome</keyword>
<sequence>MEAGWGSSQPSQPASQSACQPANPPENPPRNRQHASDKPATSQRANSKQQPPPTPPPAVVLTPAPSNYAHAPNQHFRPSSVTVARPEQTRPALVGCQFTVIIH</sequence>
<reference evidence="2" key="1">
    <citation type="journal article" date="2020" name="Stud. Mycol.">
        <title>101 Dothideomycetes genomes: a test case for predicting lifestyles and emergence of pathogens.</title>
        <authorList>
            <person name="Haridas S."/>
            <person name="Albert R."/>
            <person name="Binder M."/>
            <person name="Bloem J."/>
            <person name="Labutti K."/>
            <person name="Salamov A."/>
            <person name="Andreopoulos B."/>
            <person name="Baker S."/>
            <person name="Barry K."/>
            <person name="Bills G."/>
            <person name="Bluhm B."/>
            <person name="Cannon C."/>
            <person name="Castanera R."/>
            <person name="Culley D."/>
            <person name="Daum C."/>
            <person name="Ezra D."/>
            <person name="Gonzalez J."/>
            <person name="Henrissat B."/>
            <person name="Kuo A."/>
            <person name="Liang C."/>
            <person name="Lipzen A."/>
            <person name="Lutzoni F."/>
            <person name="Magnuson J."/>
            <person name="Mondo S."/>
            <person name="Nolan M."/>
            <person name="Ohm R."/>
            <person name="Pangilinan J."/>
            <person name="Park H.-J."/>
            <person name="Ramirez L."/>
            <person name="Alfaro M."/>
            <person name="Sun H."/>
            <person name="Tritt A."/>
            <person name="Yoshinaga Y."/>
            <person name="Zwiers L.-H."/>
            <person name="Turgeon B."/>
            <person name="Goodwin S."/>
            <person name="Spatafora J."/>
            <person name="Crous P."/>
            <person name="Grigoriev I."/>
        </authorList>
    </citation>
    <scope>NUCLEOTIDE SEQUENCE</scope>
    <source>
        <strain evidence="2">CBS 121739</strain>
    </source>
</reference>
<dbReference type="GeneID" id="54486560"/>
<evidence type="ECO:0000313" key="3">
    <source>
        <dbReference type="Proteomes" id="UP000799437"/>
    </source>
</evidence>
<protein>
    <submittedName>
        <fullName evidence="2">Uncharacterized protein</fullName>
    </submittedName>
</protein>
<feature type="compositionally biased region" description="Polar residues" evidence="1">
    <location>
        <begin position="39"/>
        <end position="49"/>
    </location>
</feature>
<evidence type="ECO:0000313" key="2">
    <source>
        <dbReference type="EMBL" id="KAF2758065.1"/>
    </source>
</evidence>
<accession>A0A6A6W698</accession>
<name>A0A6A6W698_9PEZI</name>
<dbReference type="RefSeq" id="XP_033600516.1">
    <property type="nucleotide sequence ID" value="XM_033745506.1"/>
</dbReference>
<proteinExistence type="predicted"/>
<organism evidence="2 3">
    <name type="scientific">Pseudovirgaria hyperparasitica</name>
    <dbReference type="NCBI Taxonomy" id="470096"/>
    <lineage>
        <taxon>Eukaryota</taxon>
        <taxon>Fungi</taxon>
        <taxon>Dikarya</taxon>
        <taxon>Ascomycota</taxon>
        <taxon>Pezizomycotina</taxon>
        <taxon>Dothideomycetes</taxon>
        <taxon>Dothideomycetes incertae sedis</taxon>
        <taxon>Acrospermales</taxon>
        <taxon>Acrospermaceae</taxon>
        <taxon>Pseudovirgaria</taxon>
    </lineage>
</organism>